<feature type="chain" id="PRO_5015723726" description="Glycosyl transferase family 25 domain-containing protein" evidence="1">
    <location>
        <begin position="18"/>
        <end position="269"/>
    </location>
</feature>
<dbReference type="Proteomes" id="UP000245699">
    <property type="component" value="Unassembled WGS sequence"/>
</dbReference>
<feature type="signal peptide" evidence="1">
    <location>
        <begin position="1"/>
        <end position="17"/>
    </location>
</feature>
<dbReference type="InterPro" id="IPR002654">
    <property type="entry name" value="Glyco_trans_25"/>
</dbReference>
<dbReference type="CDD" id="cd06532">
    <property type="entry name" value="Glyco_transf_25"/>
    <property type="match status" value="1"/>
</dbReference>
<gene>
    <name evidence="3" type="ORF">BB559_003604</name>
</gene>
<evidence type="ECO:0000313" key="4">
    <source>
        <dbReference type="Proteomes" id="UP000245699"/>
    </source>
</evidence>
<proteinExistence type="predicted"/>
<protein>
    <recommendedName>
        <fullName evidence="2">Glycosyl transferase family 25 domain-containing protein</fullName>
    </recommendedName>
</protein>
<comment type="caution">
    <text evidence="3">The sequence shown here is derived from an EMBL/GenBank/DDBJ whole genome shotgun (WGS) entry which is preliminary data.</text>
</comment>
<evidence type="ECO:0000256" key="1">
    <source>
        <dbReference type="SAM" id="SignalP"/>
    </source>
</evidence>
<dbReference type="STRING" id="61424.A0A2T9YKB3"/>
<organism evidence="3 4">
    <name type="scientific">Furculomyces boomerangus</name>
    <dbReference type="NCBI Taxonomy" id="61424"/>
    <lineage>
        <taxon>Eukaryota</taxon>
        <taxon>Fungi</taxon>
        <taxon>Fungi incertae sedis</taxon>
        <taxon>Zoopagomycota</taxon>
        <taxon>Kickxellomycotina</taxon>
        <taxon>Harpellomycetes</taxon>
        <taxon>Harpellales</taxon>
        <taxon>Harpellaceae</taxon>
        <taxon>Furculomyces</taxon>
    </lineage>
</organism>
<dbReference type="EMBL" id="MBFT01000347">
    <property type="protein sequence ID" value="PVU92782.1"/>
    <property type="molecule type" value="Genomic_DNA"/>
</dbReference>
<accession>A0A2T9YKB3</accession>
<feature type="domain" description="Glycosyl transferase family 25" evidence="2">
    <location>
        <begin position="40"/>
        <end position="213"/>
    </location>
</feature>
<dbReference type="OrthoDB" id="47375at2759"/>
<sequence>MILTAIFISMVLGSVQPATTKKENPIPQTDYYNSTLGYEKIFSISLKGRYDRRGITSLLSNCLGLNIEMVDAYNPLEDSERIQALNSTHPKNINNMSLGTLGCFVSHRSLWKRIVDNNISTALILEDDADFHIDIKKLNAQAMMDIKKYGNPDFDMLFLGSCVEIMSKAIPIHPGSAVRHSVRPYCLHGYVVTIKGAKKLLEQISVFDNPIDVNIGRAISDKKLLSYTLNPTIIDQGMYAGNSNINTDKYYFKGATKKIGFSIDKCLNF</sequence>
<dbReference type="AlphaFoldDB" id="A0A2T9YKB3"/>
<keyword evidence="4" id="KW-1185">Reference proteome</keyword>
<keyword evidence="1" id="KW-0732">Signal</keyword>
<reference evidence="3 4" key="1">
    <citation type="journal article" date="2018" name="MBio">
        <title>Comparative Genomics Reveals the Core Gene Toolbox for the Fungus-Insect Symbiosis.</title>
        <authorList>
            <person name="Wang Y."/>
            <person name="Stata M."/>
            <person name="Wang W."/>
            <person name="Stajich J.E."/>
            <person name="White M.M."/>
            <person name="Moncalvo J.M."/>
        </authorList>
    </citation>
    <scope>NUCLEOTIDE SEQUENCE [LARGE SCALE GENOMIC DNA]</scope>
    <source>
        <strain evidence="3 4">AUS-77-4</strain>
    </source>
</reference>
<evidence type="ECO:0000313" key="3">
    <source>
        <dbReference type="EMBL" id="PVU92782.1"/>
    </source>
</evidence>
<name>A0A2T9YKB3_9FUNG</name>
<dbReference type="Pfam" id="PF01755">
    <property type="entry name" value="Glyco_transf_25"/>
    <property type="match status" value="1"/>
</dbReference>
<evidence type="ECO:0000259" key="2">
    <source>
        <dbReference type="Pfam" id="PF01755"/>
    </source>
</evidence>